<name>A0ABQ5HR27_9ASTR</name>
<reference evidence="3" key="2">
    <citation type="submission" date="2022-01" db="EMBL/GenBank/DDBJ databases">
        <authorList>
            <person name="Yamashiro T."/>
            <person name="Shiraishi A."/>
            <person name="Satake H."/>
            <person name="Nakayama K."/>
        </authorList>
    </citation>
    <scope>NUCLEOTIDE SEQUENCE</scope>
</reference>
<keyword evidence="2" id="KW-1133">Transmembrane helix</keyword>
<accession>A0ABQ5HR27</accession>
<feature type="compositionally biased region" description="Low complexity" evidence="1">
    <location>
        <begin position="128"/>
        <end position="139"/>
    </location>
</feature>
<proteinExistence type="predicted"/>
<evidence type="ECO:0000313" key="4">
    <source>
        <dbReference type="Proteomes" id="UP001151760"/>
    </source>
</evidence>
<protein>
    <submittedName>
        <fullName evidence="3">Uncharacterized protein</fullName>
    </submittedName>
</protein>
<dbReference type="EMBL" id="BQNB010019911">
    <property type="protein sequence ID" value="GJT90336.1"/>
    <property type="molecule type" value="Genomic_DNA"/>
</dbReference>
<gene>
    <name evidence="3" type="ORF">Tco_1079181</name>
</gene>
<feature type="compositionally biased region" description="Basic and acidic residues" evidence="1">
    <location>
        <begin position="146"/>
        <end position="155"/>
    </location>
</feature>
<evidence type="ECO:0000256" key="1">
    <source>
        <dbReference type="SAM" id="MobiDB-lite"/>
    </source>
</evidence>
<reference evidence="3" key="1">
    <citation type="journal article" date="2022" name="Int. J. Mol. Sci.">
        <title>Draft Genome of Tanacetum Coccineum: Genomic Comparison of Closely Related Tanacetum-Family Plants.</title>
        <authorList>
            <person name="Yamashiro T."/>
            <person name="Shiraishi A."/>
            <person name="Nakayama K."/>
            <person name="Satake H."/>
        </authorList>
    </citation>
    <scope>NUCLEOTIDE SEQUENCE</scope>
</reference>
<keyword evidence="2" id="KW-0472">Membrane</keyword>
<evidence type="ECO:0000313" key="3">
    <source>
        <dbReference type="EMBL" id="GJT90336.1"/>
    </source>
</evidence>
<keyword evidence="4" id="KW-1185">Reference proteome</keyword>
<dbReference type="Proteomes" id="UP001151760">
    <property type="component" value="Unassembled WGS sequence"/>
</dbReference>
<organism evidence="3 4">
    <name type="scientific">Tanacetum coccineum</name>
    <dbReference type="NCBI Taxonomy" id="301880"/>
    <lineage>
        <taxon>Eukaryota</taxon>
        <taxon>Viridiplantae</taxon>
        <taxon>Streptophyta</taxon>
        <taxon>Embryophyta</taxon>
        <taxon>Tracheophyta</taxon>
        <taxon>Spermatophyta</taxon>
        <taxon>Magnoliopsida</taxon>
        <taxon>eudicotyledons</taxon>
        <taxon>Gunneridae</taxon>
        <taxon>Pentapetalae</taxon>
        <taxon>asterids</taxon>
        <taxon>campanulids</taxon>
        <taxon>Asterales</taxon>
        <taxon>Asteraceae</taxon>
        <taxon>Asteroideae</taxon>
        <taxon>Anthemideae</taxon>
        <taxon>Anthemidinae</taxon>
        <taxon>Tanacetum</taxon>
    </lineage>
</organism>
<feature type="region of interest" description="Disordered" evidence="1">
    <location>
        <begin position="125"/>
        <end position="155"/>
    </location>
</feature>
<sequence>MTSSVLHPFYASTKRTLFLTIYDLDVEAPELRRASLAFTFLYLASKSLAGLILGLLTMEYLVNISKRRAFWSLNKDILKITILTTNTPYPSWNIRRIRACTHQRPQRKQVQYAEIMEEGNSFKPVARTTTNKDGTSTTTIPGPVTDEQKILKKND</sequence>
<evidence type="ECO:0000256" key="2">
    <source>
        <dbReference type="SAM" id="Phobius"/>
    </source>
</evidence>
<keyword evidence="2" id="KW-0812">Transmembrane</keyword>
<feature type="transmembrane region" description="Helical" evidence="2">
    <location>
        <begin position="40"/>
        <end position="62"/>
    </location>
</feature>
<comment type="caution">
    <text evidence="3">The sequence shown here is derived from an EMBL/GenBank/DDBJ whole genome shotgun (WGS) entry which is preliminary data.</text>
</comment>